<reference evidence="2" key="1">
    <citation type="journal article" date="2014" name="Front. Microbiol.">
        <title>High frequency of phylogenetically diverse reductive dehalogenase-homologous genes in deep subseafloor sedimentary metagenomes.</title>
        <authorList>
            <person name="Kawai M."/>
            <person name="Futagami T."/>
            <person name="Toyoda A."/>
            <person name="Takaki Y."/>
            <person name="Nishi S."/>
            <person name="Hori S."/>
            <person name="Arai W."/>
            <person name="Tsubouchi T."/>
            <person name="Morono Y."/>
            <person name="Uchiyama I."/>
            <person name="Ito T."/>
            <person name="Fujiyama A."/>
            <person name="Inagaki F."/>
            <person name="Takami H."/>
        </authorList>
    </citation>
    <scope>NUCLEOTIDE SEQUENCE</scope>
    <source>
        <strain evidence="2">Expedition CK06-06</strain>
    </source>
</reference>
<feature type="transmembrane region" description="Helical" evidence="1">
    <location>
        <begin position="155"/>
        <end position="175"/>
    </location>
</feature>
<dbReference type="EMBL" id="BART01027148">
    <property type="protein sequence ID" value="GAG90644.1"/>
    <property type="molecule type" value="Genomic_DNA"/>
</dbReference>
<gene>
    <name evidence="2" type="ORF">S01H4_48207</name>
</gene>
<dbReference type="AlphaFoldDB" id="X1B4J5"/>
<name>X1B4J5_9ZZZZ</name>
<keyword evidence="1" id="KW-0472">Membrane</keyword>
<sequence>MNGIINHMKYKTVFKVFFAWQEKKEGQWLRKMSNYGWHLDRVGFLHYRFKKGEPKDTIYQFDFKLVRRKELGDYITIFEDAGWEYVSRCGNWYYFRTEAKEGYSPEIYTDNASKLKKYKLLLVLLTVIAIPQIYFFVMMLTRFKNVPPYSLPVTLLYALILCSLIYAIVRISLIIKRIKQDIRE</sequence>
<dbReference type="InterPro" id="IPR021359">
    <property type="entry name" value="DUF2812"/>
</dbReference>
<evidence type="ECO:0000256" key="1">
    <source>
        <dbReference type="SAM" id="Phobius"/>
    </source>
</evidence>
<accession>X1B4J5</accession>
<organism evidence="2">
    <name type="scientific">marine sediment metagenome</name>
    <dbReference type="NCBI Taxonomy" id="412755"/>
    <lineage>
        <taxon>unclassified sequences</taxon>
        <taxon>metagenomes</taxon>
        <taxon>ecological metagenomes</taxon>
    </lineage>
</organism>
<dbReference type="Pfam" id="PF11193">
    <property type="entry name" value="DUF2812"/>
    <property type="match status" value="1"/>
</dbReference>
<keyword evidence="1" id="KW-0812">Transmembrane</keyword>
<evidence type="ECO:0008006" key="3">
    <source>
        <dbReference type="Google" id="ProtNLM"/>
    </source>
</evidence>
<proteinExistence type="predicted"/>
<keyword evidence="1" id="KW-1133">Transmembrane helix</keyword>
<evidence type="ECO:0000313" key="2">
    <source>
        <dbReference type="EMBL" id="GAG90644.1"/>
    </source>
</evidence>
<protein>
    <recommendedName>
        <fullName evidence="3">DUF2812 domain-containing protein</fullName>
    </recommendedName>
</protein>
<comment type="caution">
    <text evidence="2">The sequence shown here is derived from an EMBL/GenBank/DDBJ whole genome shotgun (WGS) entry which is preliminary data.</text>
</comment>
<feature type="transmembrane region" description="Helical" evidence="1">
    <location>
        <begin position="120"/>
        <end position="143"/>
    </location>
</feature>